<keyword evidence="3" id="KW-1185">Reference proteome</keyword>
<sequence>MADEGAADVSGLFTGEWSEPEEVAYTPRDLLLYAVGIGCGQAGSARYADLRYVYEQELNFAAFPTYPFCLESEGDHTRRRHSSKLELIPWARADDQGLLHAAGPSHQRNQRCWS</sequence>
<dbReference type="InterPro" id="IPR029069">
    <property type="entry name" value="HotDog_dom_sf"/>
</dbReference>
<evidence type="ECO:0000313" key="2">
    <source>
        <dbReference type="EMBL" id="CAK0823868.1"/>
    </source>
</evidence>
<dbReference type="Proteomes" id="UP001189429">
    <property type="component" value="Unassembled WGS sequence"/>
</dbReference>
<protein>
    <recommendedName>
        <fullName evidence="1">Peroxisomal multifunctional enzyme type 2-like N-terminal domain-containing protein</fullName>
    </recommendedName>
</protein>
<dbReference type="SUPFAM" id="SSF54637">
    <property type="entry name" value="Thioesterase/thiol ester dehydrase-isomerase"/>
    <property type="match status" value="1"/>
</dbReference>
<feature type="domain" description="Peroxisomal multifunctional enzyme type 2-like N-terminal" evidence="1">
    <location>
        <begin position="24"/>
        <end position="101"/>
    </location>
</feature>
<dbReference type="InterPro" id="IPR054357">
    <property type="entry name" value="MFE-2_N"/>
</dbReference>
<dbReference type="Gene3D" id="3.10.129.10">
    <property type="entry name" value="Hotdog Thioesterase"/>
    <property type="match status" value="1"/>
</dbReference>
<reference evidence="2" key="1">
    <citation type="submission" date="2023-10" db="EMBL/GenBank/DDBJ databases">
        <authorList>
            <person name="Chen Y."/>
            <person name="Shah S."/>
            <person name="Dougan E. K."/>
            <person name="Thang M."/>
            <person name="Chan C."/>
        </authorList>
    </citation>
    <scope>NUCLEOTIDE SEQUENCE [LARGE SCALE GENOMIC DNA]</scope>
</reference>
<comment type="caution">
    <text evidence="2">The sequence shown here is derived from an EMBL/GenBank/DDBJ whole genome shotgun (WGS) entry which is preliminary data.</text>
</comment>
<dbReference type="PANTHER" id="PTHR13078">
    <property type="entry name" value="PEROXISOMAL MULTIFUNCTIONAL ENZYME TYPE 2-RELATED"/>
    <property type="match status" value="1"/>
</dbReference>
<evidence type="ECO:0000259" key="1">
    <source>
        <dbReference type="Pfam" id="PF22622"/>
    </source>
</evidence>
<dbReference type="PANTHER" id="PTHR13078:SF56">
    <property type="entry name" value="PEROXISOMAL MULTIFUNCTIONAL ENZYME TYPE 2"/>
    <property type="match status" value="1"/>
</dbReference>
<name>A0ABN9S2Z4_9DINO</name>
<gene>
    <name evidence="2" type="ORF">PCOR1329_LOCUS24437</name>
</gene>
<evidence type="ECO:0000313" key="3">
    <source>
        <dbReference type="Proteomes" id="UP001189429"/>
    </source>
</evidence>
<organism evidence="2 3">
    <name type="scientific">Prorocentrum cordatum</name>
    <dbReference type="NCBI Taxonomy" id="2364126"/>
    <lineage>
        <taxon>Eukaryota</taxon>
        <taxon>Sar</taxon>
        <taxon>Alveolata</taxon>
        <taxon>Dinophyceae</taxon>
        <taxon>Prorocentrales</taxon>
        <taxon>Prorocentraceae</taxon>
        <taxon>Prorocentrum</taxon>
    </lineage>
</organism>
<accession>A0ABN9S2Z4</accession>
<proteinExistence type="predicted"/>
<dbReference type="Pfam" id="PF22622">
    <property type="entry name" value="MFE-2_hydrat-2_N"/>
    <property type="match status" value="1"/>
</dbReference>
<dbReference type="EMBL" id="CAUYUJ010008413">
    <property type="protein sequence ID" value="CAK0823868.1"/>
    <property type="molecule type" value="Genomic_DNA"/>
</dbReference>